<evidence type="ECO:0000256" key="2">
    <source>
        <dbReference type="SAM" id="Phobius"/>
    </source>
</evidence>
<feature type="region of interest" description="Disordered" evidence="1">
    <location>
        <begin position="512"/>
        <end position="552"/>
    </location>
</feature>
<gene>
    <name evidence="3" type="ORF">L227DRAFT_222163</name>
</gene>
<evidence type="ECO:0000313" key="4">
    <source>
        <dbReference type="Proteomes" id="UP000313359"/>
    </source>
</evidence>
<dbReference type="AlphaFoldDB" id="A0A5C2S8R4"/>
<keyword evidence="2" id="KW-1133">Transmembrane helix</keyword>
<keyword evidence="2" id="KW-0472">Membrane</keyword>
<keyword evidence="2" id="KW-0812">Transmembrane</keyword>
<feature type="compositionally biased region" description="Polar residues" evidence="1">
    <location>
        <begin position="483"/>
        <end position="499"/>
    </location>
</feature>
<feature type="compositionally biased region" description="Polar residues" evidence="1">
    <location>
        <begin position="527"/>
        <end position="550"/>
    </location>
</feature>
<feature type="region of interest" description="Disordered" evidence="1">
    <location>
        <begin position="475"/>
        <end position="499"/>
    </location>
</feature>
<proteinExistence type="predicted"/>
<feature type="transmembrane region" description="Helical" evidence="2">
    <location>
        <begin position="427"/>
        <end position="453"/>
    </location>
</feature>
<organism evidence="3 4">
    <name type="scientific">Lentinus tigrinus ALCF2SS1-6</name>
    <dbReference type="NCBI Taxonomy" id="1328759"/>
    <lineage>
        <taxon>Eukaryota</taxon>
        <taxon>Fungi</taxon>
        <taxon>Dikarya</taxon>
        <taxon>Basidiomycota</taxon>
        <taxon>Agaricomycotina</taxon>
        <taxon>Agaricomycetes</taxon>
        <taxon>Polyporales</taxon>
        <taxon>Polyporaceae</taxon>
        <taxon>Lentinus</taxon>
    </lineage>
</organism>
<feature type="region of interest" description="Disordered" evidence="1">
    <location>
        <begin position="596"/>
        <end position="662"/>
    </location>
</feature>
<evidence type="ECO:0000313" key="3">
    <source>
        <dbReference type="EMBL" id="RPD57716.1"/>
    </source>
</evidence>
<keyword evidence="4" id="KW-1185">Reference proteome</keyword>
<evidence type="ECO:0000256" key="1">
    <source>
        <dbReference type="SAM" id="MobiDB-lite"/>
    </source>
</evidence>
<feature type="compositionally biased region" description="Basic and acidic residues" evidence="1">
    <location>
        <begin position="616"/>
        <end position="628"/>
    </location>
</feature>
<accession>A0A5C2S8R4</accession>
<dbReference type="Proteomes" id="UP000313359">
    <property type="component" value="Unassembled WGS sequence"/>
</dbReference>
<reference evidence="3" key="1">
    <citation type="journal article" date="2018" name="Genome Biol. Evol.">
        <title>Genomics and development of Lentinus tigrinus, a white-rot wood-decaying mushroom with dimorphic fruiting bodies.</title>
        <authorList>
            <person name="Wu B."/>
            <person name="Xu Z."/>
            <person name="Knudson A."/>
            <person name="Carlson A."/>
            <person name="Chen N."/>
            <person name="Kovaka S."/>
            <person name="LaButti K."/>
            <person name="Lipzen A."/>
            <person name="Pennachio C."/>
            <person name="Riley R."/>
            <person name="Schakwitz W."/>
            <person name="Umezawa K."/>
            <person name="Ohm R.A."/>
            <person name="Grigoriev I.V."/>
            <person name="Nagy L.G."/>
            <person name="Gibbons J."/>
            <person name="Hibbett D."/>
        </authorList>
    </citation>
    <scope>NUCLEOTIDE SEQUENCE [LARGE SCALE GENOMIC DNA]</scope>
    <source>
        <strain evidence="3">ALCF2SS1-6</strain>
    </source>
</reference>
<dbReference type="EMBL" id="ML122279">
    <property type="protein sequence ID" value="RPD57716.1"/>
    <property type="molecule type" value="Genomic_DNA"/>
</dbReference>
<sequence>MPTSKVPLLNPQWRDRRTPHLHMGSESSAEPSPPVVWSVLCPRVLPAISQVRFVFICLMQRCGLRWLECHDLYYYALSGSVSSPDTNLICFFCFVSLYLYQCWGMGQSEITGRTLSGRRAPDLFDQRHGQLAVPTYGGPCVLSDVHILHCTTCVALTISFRHNGRFKRHKPQIPSSVLLWEARNQHSVGPARRVWEASSHATDRAPPTMHQAFSPFNEQSWTLRADDCPFPFSASPHLVHGHYSAHPGRGTMTTGALSADNLHSLTVVVDDVHMHYNVSWDAAQSPPPAPNVNDFISQAGGKAWNSTLTVITAPSVSFWYNFTGYNRVAVYGSINTWSGVPYTAWANYSIGGEYTAGNLTGAPKIVTDYPLFVSSDLQPGKLYNLTVEVSASPEAPFVLDYVMGYQQPAPTPIKGTSSSSSSPGFPVGVLVGGLVGSIALLIVFVAVLVYCLLRRQRRKLDWTVKPLDGELSPTAISPRTHFSMRNGSISTSTGQSASTPIHSRFASISALTSSAGDPRSRPEMSSHTRSSSQLPLLSNLHSSEPLSATGSAGRVSVDVSHIEEPLYNPYEHHLSAQPAALSTSSPLASRAVSEISAPASSRVGTSLELGPNGYPVEKRREFRMEPGKDPLFAANPDTIGSSSSPGSHLEGRPSDSPPAYGT</sequence>
<protein>
    <submittedName>
        <fullName evidence="3">Uncharacterized protein</fullName>
    </submittedName>
</protein>
<name>A0A5C2S8R4_9APHY</name>
<dbReference type="OrthoDB" id="2749757at2759"/>